<dbReference type="Pfam" id="PF01408">
    <property type="entry name" value="GFO_IDH_MocA"/>
    <property type="match status" value="1"/>
</dbReference>
<dbReference type="Gene3D" id="3.40.50.720">
    <property type="entry name" value="NAD(P)-binding Rossmann-like Domain"/>
    <property type="match status" value="1"/>
</dbReference>
<protein>
    <submittedName>
        <fullName evidence="5">Oxidoreductase</fullName>
    </submittedName>
</protein>
<dbReference type="InterPro" id="IPR055170">
    <property type="entry name" value="GFO_IDH_MocA-like_dom"/>
</dbReference>
<dbReference type="SUPFAM" id="SSF51735">
    <property type="entry name" value="NAD(P)-binding Rossmann-fold domains"/>
    <property type="match status" value="1"/>
</dbReference>
<evidence type="ECO:0000256" key="1">
    <source>
        <dbReference type="ARBA" id="ARBA00023002"/>
    </source>
</evidence>
<accession>A0A917MMG2</accession>
<sequence>MAAERIRVGLVSVGWMGRLHSRAYLAARHHFPELPAHAELVVAADPDEGSRAHATDVLGYREGVADYREVVERDDVDVVSICSPNFLHHEIALAAIEAGKPFWIEKPMGRSAAESGDIARAAAARGLVSAVGFNYRHAPAIARARHLVRTGALGEITNVRTSLLADYSSDPAGALTWRFLRDRAGSGVLGDLLSHGADLVQHVVGPIREVSALTETFIRERPLPTAGAASHFSRGAEGGPRGLVENEDYAAILARLENGAVAVLETSRIAIGPRAEYGLEVYGTRGSLRWSFQRLNELQLADSPDGYRTIMAGPDFGEFSRFQPGAGTSMGFDDLKTIEAALFLASVTEDRQLAPSALDAWSAATVIDAVLESAASRTWVAVPEVAHPGT</sequence>
<dbReference type="InterPro" id="IPR050463">
    <property type="entry name" value="Gfo/Idh/MocA_oxidrdct_glycsds"/>
</dbReference>
<evidence type="ECO:0000256" key="2">
    <source>
        <dbReference type="ARBA" id="ARBA00023027"/>
    </source>
</evidence>
<dbReference type="EMBL" id="BMJY01000014">
    <property type="protein sequence ID" value="GGH48512.1"/>
    <property type="molecule type" value="Genomic_DNA"/>
</dbReference>
<dbReference type="Gene3D" id="3.30.360.10">
    <property type="entry name" value="Dihydrodipicolinate Reductase, domain 2"/>
    <property type="match status" value="1"/>
</dbReference>
<keyword evidence="1" id="KW-0560">Oxidoreductase</keyword>
<evidence type="ECO:0000259" key="4">
    <source>
        <dbReference type="Pfam" id="PF22725"/>
    </source>
</evidence>
<organism evidence="5 6">
    <name type="scientific">Microbacterium album</name>
    <dbReference type="NCBI Taxonomy" id="2053191"/>
    <lineage>
        <taxon>Bacteria</taxon>
        <taxon>Bacillati</taxon>
        <taxon>Actinomycetota</taxon>
        <taxon>Actinomycetes</taxon>
        <taxon>Micrococcales</taxon>
        <taxon>Microbacteriaceae</taxon>
        <taxon>Microbacterium</taxon>
    </lineage>
</organism>
<dbReference type="AlphaFoldDB" id="A0A917MMG2"/>
<dbReference type="SUPFAM" id="SSF55347">
    <property type="entry name" value="Glyceraldehyde-3-phosphate dehydrogenase-like, C-terminal domain"/>
    <property type="match status" value="1"/>
</dbReference>
<reference evidence="5" key="2">
    <citation type="submission" date="2020-09" db="EMBL/GenBank/DDBJ databases">
        <authorList>
            <person name="Sun Q."/>
            <person name="Zhou Y."/>
        </authorList>
    </citation>
    <scope>NUCLEOTIDE SEQUENCE</scope>
    <source>
        <strain evidence="5">CGMCC 1.15794</strain>
    </source>
</reference>
<name>A0A917MMG2_9MICO</name>
<gene>
    <name evidence="5" type="ORF">GCM10010921_26030</name>
</gene>
<dbReference type="PANTHER" id="PTHR43818">
    <property type="entry name" value="BCDNA.GH03377"/>
    <property type="match status" value="1"/>
</dbReference>
<reference evidence="5" key="1">
    <citation type="journal article" date="2014" name="Int. J. Syst. Evol. Microbiol.">
        <title>Complete genome sequence of Corynebacterium casei LMG S-19264T (=DSM 44701T), isolated from a smear-ripened cheese.</title>
        <authorList>
            <consortium name="US DOE Joint Genome Institute (JGI-PGF)"/>
            <person name="Walter F."/>
            <person name="Albersmeier A."/>
            <person name="Kalinowski J."/>
            <person name="Ruckert C."/>
        </authorList>
    </citation>
    <scope>NUCLEOTIDE SEQUENCE</scope>
    <source>
        <strain evidence="5">CGMCC 1.15794</strain>
    </source>
</reference>
<dbReference type="GO" id="GO:0000166">
    <property type="term" value="F:nucleotide binding"/>
    <property type="evidence" value="ECO:0007669"/>
    <property type="project" value="InterPro"/>
</dbReference>
<evidence type="ECO:0000313" key="6">
    <source>
        <dbReference type="Proteomes" id="UP000657592"/>
    </source>
</evidence>
<keyword evidence="2" id="KW-0520">NAD</keyword>
<dbReference type="RefSeq" id="WP_188756741.1">
    <property type="nucleotide sequence ID" value="NZ_BMJY01000014.1"/>
</dbReference>
<feature type="domain" description="GFO/IDH/MocA-like oxidoreductase" evidence="4">
    <location>
        <begin position="142"/>
        <end position="289"/>
    </location>
</feature>
<evidence type="ECO:0000259" key="3">
    <source>
        <dbReference type="Pfam" id="PF01408"/>
    </source>
</evidence>
<dbReference type="InterPro" id="IPR000683">
    <property type="entry name" value="Gfo/Idh/MocA-like_OxRdtase_N"/>
</dbReference>
<dbReference type="GO" id="GO:0016491">
    <property type="term" value="F:oxidoreductase activity"/>
    <property type="evidence" value="ECO:0007669"/>
    <property type="project" value="UniProtKB-KW"/>
</dbReference>
<dbReference type="Pfam" id="PF22725">
    <property type="entry name" value="GFO_IDH_MocA_C3"/>
    <property type="match status" value="1"/>
</dbReference>
<evidence type="ECO:0000313" key="5">
    <source>
        <dbReference type="EMBL" id="GGH48512.1"/>
    </source>
</evidence>
<dbReference type="InterPro" id="IPR036291">
    <property type="entry name" value="NAD(P)-bd_dom_sf"/>
</dbReference>
<dbReference type="PANTHER" id="PTHR43818:SF11">
    <property type="entry name" value="BCDNA.GH03377"/>
    <property type="match status" value="1"/>
</dbReference>
<keyword evidence="6" id="KW-1185">Reference proteome</keyword>
<comment type="caution">
    <text evidence="5">The sequence shown here is derived from an EMBL/GenBank/DDBJ whole genome shotgun (WGS) entry which is preliminary data.</text>
</comment>
<dbReference type="Proteomes" id="UP000657592">
    <property type="component" value="Unassembled WGS sequence"/>
</dbReference>
<proteinExistence type="predicted"/>
<feature type="domain" description="Gfo/Idh/MocA-like oxidoreductase N-terminal" evidence="3">
    <location>
        <begin position="6"/>
        <end position="133"/>
    </location>
</feature>